<evidence type="ECO:0000313" key="2">
    <source>
        <dbReference type="EMBL" id="UOF92337.1"/>
    </source>
</evidence>
<dbReference type="CDD" id="cd10148">
    <property type="entry name" value="CsoR-like_DUF156"/>
    <property type="match status" value="1"/>
</dbReference>
<dbReference type="PANTHER" id="PTHR33677:SF3">
    <property type="entry name" value="COPPER-SENSING TRANSCRIPTIONAL REPRESSOR RICR"/>
    <property type="match status" value="1"/>
</dbReference>
<sequence length="98" mass="11334">MQELPMMDDFERKERIEKCARRLSVIEGQVRGVKRMIEEDTSNCVAILTQISSIHEALRSVGKEVMRKYLQTCATNAIKNGSDEVYDDLMDVIYKYAK</sequence>
<dbReference type="Pfam" id="PF02583">
    <property type="entry name" value="Trns_repr_metal"/>
    <property type="match status" value="1"/>
</dbReference>
<dbReference type="RefSeq" id="WP_347436718.1">
    <property type="nucleotide sequence ID" value="NZ_CP089291.1"/>
</dbReference>
<dbReference type="InterPro" id="IPR003735">
    <property type="entry name" value="Metal_Tscrpt_repr"/>
</dbReference>
<dbReference type="PANTHER" id="PTHR33677">
    <property type="entry name" value="TRANSCRIPTIONAL REPRESSOR FRMR-RELATED"/>
    <property type="match status" value="1"/>
</dbReference>
<name>A0ABY4CPB5_9BACL</name>
<accession>A0ABY4CPB5</accession>
<evidence type="ECO:0000313" key="1">
    <source>
        <dbReference type="EMBL" id="UOF90025.1"/>
    </source>
</evidence>
<dbReference type="Gene3D" id="1.20.58.1000">
    <property type="entry name" value="Metal-sensitive repressor, helix protomer"/>
    <property type="match status" value="1"/>
</dbReference>
<dbReference type="EMBL" id="CP089291">
    <property type="protein sequence ID" value="UOF90025.1"/>
    <property type="molecule type" value="Genomic_DNA"/>
</dbReference>
<reference evidence="2" key="1">
    <citation type="submission" date="2021-12" db="EMBL/GenBank/DDBJ databases">
        <title>Alicyclobacillaceae gen. nov., sp. nov., isolated from chalcocite enrichment system.</title>
        <authorList>
            <person name="Jiang Z."/>
        </authorList>
    </citation>
    <scope>NUCLEOTIDE SEQUENCE</scope>
    <source>
        <strain evidence="2">MYW30-H2</strain>
    </source>
</reference>
<gene>
    <name evidence="2" type="ORF">LSG31_09315</name>
    <name evidence="1" type="ORF">LSG31_19495</name>
</gene>
<organism evidence="2 3">
    <name type="scientific">Fodinisporobacter ferrooxydans</name>
    <dbReference type="NCBI Taxonomy" id="2901836"/>
    <lineage>
        <taxon>Bacteria</taxon>
        <taxon>Bacillati</taxon>
        <taxon>Bacillota</taxon>
        <taxon>Bacilli</taxon>
        <taxon>Bacillales</taxon>
        <taxon>Alicyclobacillaceae</taxon>
        <taxon>Fodinisporobacter</taxon>
    </lineage>
</organism>
<proteinExistence type="predicted"/>
<dbReference type="Proteomes" id="UP000830167">
    <property type="component" value="Chromosome"/>
</dbReference>
<keyword evidence="3" id="KW-1185">Reference proteome</keyword>
<protein>
    <submittedName>
        <fullName evidence="2">Metal-sensitive transcriptional regulator</fullName>
    </submittedName>
</protein>
<dbReference type="InterPro" id="IPR038390">
    <property type="entry name" value="Metal_Tscrpt_repr_sf"/>
</dbReference>
<evidence type="ECO:0000313" key="3">
    <source>
        <dbReference type="Proteomes" id="UP000830167"/>
    </source>
</evidence>
<dbReference type="EMBL" id="CP089291">
    <property type="protein sequence ID" value="UOF92337.1"/>
    <property type="molecule type" value="Genomic_DNA"/>
</dbReference>